<dbReference type="Gene3D" id="3.40.33.10">
    <property type="entry name" value="CAP"/>
    <property type="match status" value="1"/>
</dbReference>
<dbReference type="Proteomes" id="UP000234748">
    <property type="component" value="Unassembled WGS sequence"/>
</dbReference>
<dbReference type="PANTHER" id="PTHR31157:SF1">
    <property type="entry name" value="SCP DOMAIN-CONTAINING PROTEIN"/>
    <property type="match status" value="1"/>
</dbReference>
<dbReference type="SUPFAM" id="SSF55797">
    <property type="entry name" value="PR-1-like"/>
    <property type="match status" value="1"/>
</dbReference>
<protein>
    <submittedName>
        <fullName evidence="3">Serine protease</fullName>
    </submittedName>
</protein>
<evidence type="ECO:0000313" key="4">
    <source>
        <dbReference type="Proteomes" id="UP000234748"/>
    </source>
</evidence>
<dbReference type="EMBL" id="PGUY01000040">
    <property type="protein sequence ID" value="PLT29425.1"/>
    <property type="molecule type" value="Genomic_DNA"/>
</dbReference>
<keyword evidence="3" id="KW-0645">Protease</keyword>
<dbReference type="PANTHER" id="PTHR31157">
    <property type="entry name" value="SCP DOMAIN-CONTAINING PROTEIN"/>
    <property type="match status" value="1"/>
</dbReference>
<evidence type="ECO:0000259" key="1">
    <source>
        <dbReference type="Pfam" id="PF00188"/>
    </source>
</evidence>
<dbReference type="GO" id="GO:0008233">
    <property type="term" value="F:peptidase activity"/>
    <property type="evidence" value="ECO:0007669"/>
    <property type="project" value="UniProtKB-KW"/>
</dbReference>
<dbReference type="RefSeq" id="WP_101642851.1">
    <property type="nucleotide sequence ID" value="NZ_PGUY01000040.1"/>
</dbReference>
<evidence type="ECO:0000259" key="2">
    <source>
        <dbReference type="Pfam" id="PF14504"/>
    </source>
</evidence>
<gene>
    <name evidence="3" type="ORF">CUU66_13050</name>
</gene>
<dbReference type="InterPro" id="IPR035940">
    <property type="entry name" value="CAP_sf"/>
</dbReference>
<dbReference type="OrthoDB" id="9783944at2"/>
<feature type="domain" description="SCP" evidence="1">
    <location>
        <begin position="258"/>
        <end position="371"/>
    </location>
</feature>
<name>A0A2N5M508_9BACI</name>
<dbReference type="InterPro" id="IPR014044">
    <property type="entry name" value="CAP_dom"/>
</dbReference>
<reference evidence="3 4" key="1">
    <citation type="submission" date="2017-11" db="EMBL/GenBank/DDBJ databases">
        <title>Comparitive Functional Genomics of Dry Heat Resistant strains isolated from the Viking Spacecraft.</title>
        <authorList>
            <person name="Seuylemezian A."/>
            <person name="Cooper K."/>
            <person name="Vaishampayan P."/>
        </authorList>
    </citation>
    <scope>NUCLEOTIDE SEQUENCE [LARGE SCALE GENOMIC DNA]</scope>
    <source>
        <strain evidence="3 4">V1-29</strain>
    </source>
</reference>
<dbReference type="Pfam" id="PF00188">
    <property type="entry name" value="CAP"/>
    <property type="match status" value="1"/>
</dbReference>
<keyword evidence="3" id="KW-0378">Hydrolase</keyword>
<feature type="domain" description="CAP-associated" evidence="2">
    <location>
        <begin position="104"/>
        <end position="240"/>
    </location>
</feature>
<keyword evidence="4" id="KW-1185">Reference proteome</keyword>
<dbReference type="CDD" id="cd05379">
    <property type="entry name" value="CAP_bacterial"/>
    <property type="match status" value="1"/>
</dbReference>
<evidence type="ECO:0000313" key="3">
    <source>
        <dbReference type="EMBL" id="PLT29425.1"/>
    </source>
</evidence>
<comment type="caution">
    <text evidence="3">The sequence shown here is derived from an EMBL/GenBank/DDBJ whole genome shotgun (WGS) entry which is preliminary data.</text>
</comment>
<dbReference type="InterPro" id="IPR029410">
    <property type="entry name" value="CAP_assoc"/>
</dbReference>
<sequence>MRKLLFLVLIAGVCWYMVHDKYPNFDINDAVGQFQSELTALKDDPDFSNLIDRLSDDINQLGVQLNESIKQLPQNKEEIKSTLLEKPALSAPSAQIFSIYNIELGDKKAEVEKELGQAKRSTYNEYGVKWYAYHKNYQHFLMVSYDKSNEVVGLYTNQDLISSSKGIKLGTPKDKVLKELGKPMDRLQKGLVYYLLPKERDYDLFLLGDSYTTVFYDKHQKNTVTAIQMIKKDIEREKEDFYTEGNKQLEEGFEYQLFDLTNAARVQHGQPVLTWDSQVKGTAQKHSKDMAVNSFFDHTNLKGQSPFDRMEEDHITYRSAGENIAYGQLSSIFAHEGLMNSLGHRENILKPDFRLLGVGVAFNSESQPYYTENFYTK</sequence>
<dbReference type="Pfam" id="PF14504">
    <property type="entry name" value="CAP_assoc_N"/>
    <property type="match status" value="1"/>
</dbReference>
<dbReference type="GO" id="GO:0006508">
    <property type="term" value="P:proteolysis"/>
    <property type="evidence" value="ECO:0007669"/>
    <property type="project" value="UniProtKB-KW"/>
</dbReference>
<accession>A0A2N5M508</accession>
<organism evidence="3 4">
    <name type="scientific">Peribacillus deserti</name>
    <dbReference type="NCBI Taxonomy" id="673318"/>
    <lineage>
        <taxon>Bacteria</taxon>
        <taxon>Bacillati</taxon>
        <taxon>Bacillota</taxon>
        <taxon>Bacilli</taxon>
        <taxon>Bacillales</taxon>
        <taxon>Bacillaceae</taxon>
        <taxon>Peribacillus</taxon>
    </lineage>
</organism>
<dbReference type="AlphaFoldDB" id="A0A2N5M508"/>
<proteinExistence type="predicted"/>